<name>A0ABU5AXC9_9HYPH</name>
<gene>
    <name evidence="1" type="ORF">RFM23_30710</name>
</gene>
<accession>A0ABU5AXC9</accession>
<dbReference type="Proteomes" id="UP001276564">
    <property type="component" value="Unassembled WGS sequence"/>
</dbReference>
<dbReference type="EMBL" id="JAVIIP010000036">
    <property type="protein sequence ID" value="MDX8541975.1"/>
    <property type="molecule type" value="Genomic_DNA"/>
</dbReference>
<keyword evidence="2" id="KW-1185">Reference proteome</keyword>
<comment type="caution">
    <text evidence="1">The sequence shown here is derived from an EMBL/GenBank/DDBJ whole genome shotgun (WGS) entry which is preliminary data.</text>
</comment>
<reference evidence="1 2" key="1">
    <citation type="submission" date="2023-08" db="EMBL/GenBank/DDBJ databases">
        <title>Implementing the SeqCode for naming new Mesorhizobium species isolated from Vachellia karroo root nodules.</title>
        <authorList>
            <person name="Van Lill M."/>
        </authorList>
    </citation>
    <scope>NUCLEOTIDE SEQUENCE [LARGE SCALE GENOMIC DNA]</scope>
    <source>
        <strain evidence="1 2">VK4B</strain>
    </source>
</reference>
<proteinExistence type="predicted"/>
<organism evidence="1 2">
    <name type="scientific">Mesorhizobium abyssinicae</name>
    <dbReference type="NCBI Taxonomy" id="1209958"/>
    <lineage>
        <taxon>Bacteria</taxon>
        <taxon>Pseudomonadati</taxon>
        <taxon>Pseudomonadota</taxon>
        <taxon>Alphaproteobacteria</taxon>
        <taxon>Hyphomicrobiales</taxon>
        <taxon>Phyllobacteriaceae</taxon>
        <taxon>Mesorhizobium</taxon>
    </lineage>
</organism>
<evidence type="ECO:0000313" key="2">
    <source>
        <dbReference type="Proteomes" id="UP001276564"/>
    </source>
</evidence>
<sequence>MASNQIDRKVERGKLAGAGRILPILDEERVADSRPMEISEKAASLDQWMVQRVSPKRPVCASSQGAVPRPDIEMPRRATFLRKAFN</sequence>
<protein>
    <submittedName>
        <fullName evidence="1">Uncharacterized protein</fullName>
    </submittedName>
</protein>
<evidence type="ECO:0000313" key="1">
    <source>
        <dbReference type="EMBL" id="MDX8541975.1"/>
    </source>
</evidence>